<accession>A0A8J3IZ17</accession>
<dbReference type="PIRSF" id="PIRSF002849">
    <property type="entry name" value="AAA_ATPase_chaperone_MoxR_prd"/>
    <property type="match status" value="1"/>
</dbReference>
<feature type="compositionally biased region" description="Low complexity" evidence="4">
    <location>
        <begin position="57"/>
        <end position="66"/>
    </location>
</feature>
<evidence type="ECO:0000256" key="4">
    <source>
        <dbReference type="SAM" id="MobiDB-lite"/>
    </source>
</evidence>
<reference evidence="7" key="1">
    <citation type="submission" date="2021-01" db="EMBL/GenBank/DDBJ databases">
        <title>Whole genome shotgun sequence of Actinocatenispora rupis NBRC 107355.</title>
        <authorList>
            <person name="Komaki H."/>
            <person name="Tamura T."/>
        </authorList>
    </citation>
    <scope>NUCLEOTIDE SEQUENCE</scope>
    <source>
        <strain evidence="7">NBRC 107355</strain>
    </source>
</reference>
<feature type="domain" description="ATPase AAA-3" evidence="5">
    <location>
        <begin position="110"/>
        <end position="240"/>
    </location>
</feature>
<dbReference type="SUPFAM" id="SSF52540">
    <property type="entry name" value="P-loop containing nucleoside triphosphate hydrolases"/>
    <property type="match status" value="1"/>
</dbReference>
<evidence type="ECO:0000259" key="6">
    <source>
        <dbReference type="Pfam" id="PF17863"/>
    </source>
</evidence>
<gene>
    <name evidence="7" type="ORF">Aru02nite_23190</name>
</gene>
<keyword evidence="1" id="KW-0547">Nucleotide-binding</keyword>
<dbReference type="FunFam" id="3.40.50.300:FF:000640">
    <property type="entry name" value="MoxR family ATPase"/>
    <property type="match status" value="1"/>
</dbReference>
<organism evidence="7 8">
    <name type="scientific">Actinocatenispora rupis</name>
    <dbReference type="NCBI Taxonomy" id="519421"/>
    <lineage>
        <taxon>Bacteria</taxon>
        <taxon>Bacillati</taxon>
        <taxon>Actinomycetota</taxon>
        <taxon>Actinomycetes</taxon>
        <taxon>Micromonosporales</taxon>
        <taxon>Micromonosporaceae</taxon>
        <taxon>Actinocatenispora</taxon>
    </lineage>
</organism>
<dbReference type="PANTHER" id="PTHR42759:SF5">
    <property type="entry name" value="METHANOL DEHYDROGENASE REGULATOR"/>
    <property type="match status" value="1"/>
</dbReference>
<proteinExistence type="inferred from homology"/>
<keyword evidence="8" id="KW-1185">Reference proteome</keyword>
<dbReference type="InterPro" id="IPR027417">
    <property type="entry name" value="P-loop_NTPase"/>
</dbReference>
<dbReference type="EMBL" id="BOMB01000012">
    <property type="protein sequence ID" value="GID11430.1"/>
    <property type="molecule type" value="Genomic_DNA"/>
</dbReference>
<evidence type="ECO:0000256" key="2">
    <source>
        <dbReference type="ARBA" id="ARBA00022840"/>
    </source>
</evidence>
<dbReference type="Pfam" id="PF07726">
    <property type="entry name" value="AAA_3"/>
    <property type="match status" value="1"/>
</dbReference>
<dbReference type="GO" id="GO:0016887">
    <property type="term" value="F:ATP hydrolysis activity"/>
    <property type="evidence" value="ECO:0007669"/>
    <property type="project" value="InterPro"/>
</dbReference>
<feature type="compositionally biased region" description="Low complexity" evidence="4">
    <location>
        <begin position="1"/>
        <end position="12"/>
    </location>
</feature>
<feature type="domain" description="ChlI/MoxR AAA lid" evidence="6">
    <location>
        <begin position="304"/>
        <end position="376"/>
    </location>
</feature>
<feature type="region of interest" description="Disordered" evidence="4">
    <location>
        <begin position="40"/>
        <end position="66"/>
    </location>
</feature>
<comment type="similarity">
    <text evidence="3">Belongs to the MoxR family.</text>
</comment>
<dbReference type="Proteomes" id="UP000612808">
    <property type="component" value="Unassembled WGS sequence"/>
</dbReference>
<dbReference type="Gene3D" id="3.40.50.300">
    <property type="entry name" value="P-loop containing nucleotide triphosphate hydrolases"/>
    <property type="match status" value="1"/>
</dbReference>
<sequence length="386" mass="40215">MNDHPPAATPAFGAPPPGSGFVSPGGTAGYAGVPGAVTDTIPGGGGTGSIPGGGNESAPGGAVPDAAAQGASVAGTAAAAKRILDEVERAVVGKRPVLHLVLAGLLADGHVLLDDLPGVAKTLLARSFAAVAGLEFRRLQLTPDVLPADITGTMVLDLGTNTPVFRPGPVFAQLILADEVNRAPAKTQAALLEAMQERQVTMDGTTHRLPRPFLTIATQNPIESEGTYPLPEAQLDRFILRTGVGYPGPDDELELLTARLTRGQDDVDLTPVVTAEQFRAMQASLEQVHVDRSIAQYAVALVTATRSDKQLEVGSSPRGSLALVKLARASAVLAGRDFTTPDDMRAIAVPALAHRVVLRSEAWARRISPDAVVREIVDRVPAPNWR</sequence>
<feature type="region of interest" description="Disordered" evidence="4">
    <location>
        <begin position="1"/>
        <end position="26"/>
    </location>
</feature>
<protein>
    <submittedName>
        <fullName evidence="7">ATPase</fullName>
    </submittedName>
</protein>
<evidence type="ECO:0000259" key="5">
    <source>
        <dbReference type="Pfam" id="PF07726"/>
    </source>
</evidence>
<evidence type="ECO:0000256" key="1">
    <source>
        <dbReference type="ARBA" id="ARBA00022741"/>
    </source>
</evidence>
<comment type="caution">
    <text evidence="7">The sequence shown here is derived from an EMBL/GenBank/DDBJ whole genome shotgun (WGS) entry which is preliminary data.</text>
</comment>
<dbReference type="Pfam" id="PF17863">
    <property type="entry name" value="AAA_lid_2"/>
    <property type="match status" value="1"/>
</dbReference>
<feature type="compositionally biased region" description="Gly residues" evidence="4">
    <location>
        <begin position="42"/>
        <end position="55"/>
    </location>
</feature>
<dbReference type="InterPro" id="IPR041628">
    <property type="entry name" value="ChlI/MoxR_AAA_lid"/>
</dbReference>
<evidence type="ECO:0000313" key="7">
    <source>
        <dbReference type="EMBL" id="GID11430.1"/>
    </source>
</evidence>
<keyword evidence="2" id="KW-0067">ATP-binding</keyword>
<dbReference type="Gene3D" id="1.10.8.80">
    <property type="entry name" value="Magnesium chelatase subunit I, C-Terminal domain"/>
    <property type="match status" value="1"/>
</dbReference>
<evidence type="ECO:0000256" key="3">
    <source>
        <dbReference type="ARBA" id="ARBA00061607"/>
    </source>
</evidence>
<dbReference type="InterPro" id="IPR050764">
    <property type="entry name" value="CbbQ/NirQ/NorQ/GpvN"/>
</dbReference>
<dbReference type="AlphaFoldDB" id="A0A8J3IZ17"/>
<name>A0A8J3IZ17_9ACTN</name>
<dbReference type="InterPro" id="IPR011703">
    <property type="entry name" value="ATPase_AAA-3"/>
</dbReference>
<evidence type="ECO:0000313" key="8">
    <source>
        <dbReference type="Proteomes" id="UP000612808"/>
    </source>
</evidence>
<dbReference type="PANTHER" id="PTHR42759">
    <property type="entry name" value="MOXR FAMILY PROTEIN"/>
    <property type="match status" value="1"/>
</dbReference>
<dbReference type="GO" id="GO:0005524">
    <property type="term" value="F:ATP binding"/>
    <property type="evidence" value="ECO:0007669"/>
    <property type="project" value="UniProtKB-KW"/>
</dbReference>